<dbReference type="WBParaSite" id="GPLIN_001397400">
    <property type="protein sequence ID" value="GPLIN_001397400"/>
    <property type="gene ID" value="GPLIN_001397400"/>
</dbReference>
<dbReference type="AlphaFoldDB" id="A0A183CM68"/>
<dbReference type="Pfam" id="PF07801">
    <property type="entry name" value="DUF1647"/>
    <property type="match status" value="1"/>
</dbReference>
<protein>
    <submittedName>
        <fullName evidence="2">Nucleotid_trans domain-containing protein</fullName>
    </submittedName>
</protein>
<name>A0A183CM68_GLOPA</name>
<evidence type="ECO:0000313" key="2">
    <source>
        <dbReference type="WBParaSite" id="GPLIN_001397400"/>
    </source>
</evidence>
<dbReference type="PANTHER" id="PTHR31389:SF4">
    <property type="entry name" value="LD39211P"/>
    <property type="match status" value="1"/>
</dbReference>
<evidence type="ECO:0000313" key="1">
    <source>
        <dbReference type="Proteomes" id="UP000050741"/>
    </source>
</evidence>
<proteinExistence type="predicted"/>
<reference evidence="2" key="3">
    <citation type="submission" date="2016-06" db="UniProtKB">
        <authorList>
            <consortium name="WormBaseParasite"/>
        </authorList>
    </citation>
    <scope>IDENTIFICATION</scope>
</reference>
<keyword evidence="1" id="KW-1185">Reference proteome</keyword>
<accession>A0A183CM68</accession>
<organism evidence="1 2">
    <name type="scientific">Globodera pallida</name>
    <name type="common">Potato cyst nematode worm</name>
    <name type="synonym">Heterodera pallida</name>
    <dbReference type="NCBI Taxonomy" id="36090"/>
    <lineage>
        <taxon>Eukaryota</taxon>
        <taxon>Metazoa</taxon>
        <taxon>Ecdysozoa</taxon>
        <taxon>Nematoda</taxon>
        <taxon>Chromadorea</taxon>
        <taxon>Rhabditida</taxon>
        <taxon>Tylenchina</taxon>
        <taxon>Tylenchomorpha</taxon>
        <taxon>Tylenchoidea</taxon>
        <taxon>Heteroderidae</taxon>
        <taxon>Heteroderinae</taxon>
        <taxon>Globodera</taxon>
    </lineage>
</organism>
<reference evidence="1" key="2">
    <citation type="submission" date="2014-05" db="EMBL/GenBank/DDBJ databases">
        <title>The genome and life-stage specific transcriptomes of Globodera pallida elucidate key aspects of plant parasitism by a cyst nematode.</title>
        <authorList>
            <person name="Cotton J.A."/>
            <person name="Lilley C.J."/>
            <person name="Jones L.M."/>
            <person name="Kikuchi T."/>
            <person name="Reid A.J."/>
            <person name="Thorpe P."/>
            <person name="Tsai I.J."/>
            <person name="Beasley H."/>
            <person name="Blok V."/>
            <person name="Cock P.J.A."/>
            <person name="Van den Akker S.E."/>
            <person name="Holroyd N."/>
            <person name="Hunt M."/>
            <person name="Mantelin S."/>
            <person name="Naghra H."/>
            <person name="Pain A."/>
            <person name="Palomares-Rius J.E."/>
            <person name="Zarowiecki M."/>
            <person name="Berriman M."/>
            <person name="Jones J.T."/>
            <person name="Urwin P.E."/>
        </authorList>
    </citation>
    <scope>NUCLEOTIDE SEQUENCE [LARGE SCALE GENOMIC DNA]</scope>
    <source>
        <strain evidence="1">Lindley</strain>
    </source>
</reference>
<dbReference type="Proteomes" id="UP000050741">
    <property type="component" value="Unassembled WGS sequence"/>
</dbReference>
<reference evidence="1" key="1">
    <citation type="submission" date="2013-12" db="EMBL/GenBank/DDBJ databases">
        <authorList>
            <person name="Aslett M."/>
        </authorList>
    </citation>
    <scope>NUCLEOTIDE SEQUENCE [LARGE SCALE GENOMIC DNA]</scope>
    <source>
        <strain evidence="1">Lindley</strain>
    </source>
</reference>
<dbReference type="InterPro" id="IPR012444">
    <property type="entry name" value="DUF1647"/>
</dbReference>
<sequence>MTFIIKLRLISSPKLLTLFKICLLVALSTSVRLFVAYKWTTQPPQLGQVQLQQQIGDPHTTKHLNASHRWTTQPPQLGQVQLQQQNIGDPHTTKHLNASHSASTNASDELAKCVDENMVYELSLGSRTVHYGQQFDCALKGLLDRYWLSDKFAISSENITIKHPGDPKFVFVTAASADFGQSLRAMIAGIKEHFGCSQRIIAYDLGKLSQNQDIMKELRSVCNFELRIFDFDQMRENVRDLHTFSWKIFIIAQMFTEFDTFIWVDTSIAFKSADLTKLLVPMQKGTIGDMQRPFVTGHGINFATHLDTFAFLPLFTHFVEENPPRTYNATDNAFDPPMCGAGFIIVHKSERTRQALKWSLLCAAEQKCIAPLGSTLNCIWGKDRHKANECHRQDQSVISIVHANMEYQQKLHDASFLTHFDFNHPMYSLDDGPELLKVVSGQFFEGSSYEFRERVSCVAETRKQN</sequence>
<dbReference type="PANTHER" id="PTHR31389">
    <property type="entry name" value="LD39211P"/>
    <property type="match status" value="1"/>
</dbReference>